<reference evidence="1" key="1">
    <citation type="journal article" date="2014" name="Int. J. Syst. Evol. Microbiol.">
        <title>Complete genome sequence of Corynebacterium casei LMG S-19264T (=DSM 44701T), isolated from a smear-ripened cheese.</title>
        <authorList>
            <consortium name="US DOE Joint Genome Institute (JGI-PGF)"/>
            <person name="Walter F."/>
            <person name="Albersmeier A."/>
            <person name="Kalinowski J."/>
            <person name="Ruckert C."/>
        </authorList>
    </citation>
    <scope>NUCLEOTIDE SEQUENCE</scope>
    <source>
        <strain evidence="1">JCM 31311</strain>
    </source>
</reference>
<organism evidence="1 2">
    <name type="scientific">Deinococcus ruber</name>
    <dbReference type="NCBI Taxonomy" id="1848197"/>
    <lineage>
        <taxon>Bacteria</taxon>
        <taxon>Thermotogati</taxon>
        <taxon>Deinococcota</taxon>
        <taxon>Deinococci</taxon>
        <taxon>Deinococcales</taxon>
        <taxon>Deinococcaceae</taxon>
        <taxon>Deinococcus</taxon>
    </lineage>
</organism>
<name>A0A918C8R4_9DEIO</name>
<evidence type="ECO:0000313" key="1">
    <source>
        <dbReference type="EMBL" id="GGR10836.1"/>
    </source>
</evidence>
<dbReference type="AlphaFoldDB" id="A0A918C8R4"/>
<proteinExistence type="predicted"/>
<sequence length="110" mass="12294">MTFIARLTPATFPSVGQYVRVPCIATQVVFDVRGQQASRVHILGLSIEPTRGPVEQQGKVSFLLNAQNSLRFKGHPVRSLIRKPVGTEVRVSVTDRRGKAHSFHCEGWRE</sequence>
<protein>
    <submittedName>
        <fullName evidence="1">Uncharacterized protein</fullName>
    </submittedName>
</protein>
<comment type="caution">
    <text evidence="1">The sequence shown here is derived from an EMBL/GenBank/DDBJ whole genome shotgun (WGS) entry which is preliminary data.</text>
</comment>
<dbReference type="EMBL" id="BMQL01000012">
    <property type="protein sequence ID" value="GGR10836.1"/>
    <property type="molecule type" value="Genomic_DNA"/>
</dbReference>
<dbReference type="Proteomes" id="UP000603865">
    <property type="component" value="Unassembled WGS sequence"/>
</dbReference>
<keyword evidence="2" id="KW-1185">Reference proteome</keyword>
<evidence type="ECO:0000313" key="2">
    <source>
        <dbReference type="Proteomes" id="UP000603865"/>
    </source>
</evidence>
<dbReference type="RefSeq" id="WP_189090768.1">
    <property type="nucleotide sequence ID" value="NZ_BMQL01000012.1"/>
</dbReference>
<accession>A0A918C8R4</accession>
<reference evidence="1" key="2">
    <citation type="submission" date="2020-09" db="EMBL/GenBank/DDBJ databases">
        <authorList>
            <person name="Sun Q."/>
            <person name="Ohkuma M."/>
        </authorList>
    </citation>
    <scope>NUCLEOTIDE SEQUENCE</scope>
    <source>
        <strain evidence="1">JCM 31311</strain>
    </source>
</reference>
<gene>
    <name evidence="1" type="ORF">GCM10008957_24480</name>
</gene>